<feature type="transmembrane region" description="Helical" evidence="6">
    <location>
        <begin position="262"/>
        <end position="286"/>
    </location>
</feature>
<evidence type="ECO:0000256" key="4">
    <source>
        <dbReference type="ARBA" id="ARBA00023136"/>
    </source>
</evidence>
<keyword evidence="2 6" id="KW-0812">Transmembrane</keyword>
<feature type="transmembrane region" description="Helical" evidence="6">
    <location>
        <begin position="194"/>
        <end position="213"/>
    </location>
</feature>
<feature type="region of interest" description="Disordered" evidence="5">
    <location>
        <begin position="1"/>
        <end position="25"/>
    </location>
</feature>
<dbReference type="OrthoDB" id="1641132at2759"/>
<evidence type="ECO:0000259" key="7">
    <source>
        <dbReference type="Pfam" id="PF13664"/>
    </source>
</evidence>
<evidence type="ECO:0000256" key="2">
    <source>
        <dbReference type="ARBA" id="ARBA00022692"/>
    </source>
</evidence>
<dbReference type="PANTHER" id="PTHR23241">
    <property type="entry name" value="LATE EMBRYOGENESIS ABUNDANT PLANTS LEA-RELATED"/>
    <property type="match status" value="1"/>
</dbReference>
<sequence length="291" mass="32837">MCNMCTRDVTVDPPAPPPEKEVRGHPETIERMKRKHNITVDPSNEEKQKEVEYQPDLLAVSTQLTKTVHDVFKKGMARLQETKAYTVLSRTWQPVYLVLVLAVFLAYTSRPGASGNVRGWRALYVGAVATHLGAEIWMTLVSGIVLYFNLPRHEFGRVQTVLFPVYYGFNSLVSLTALLAYFRLQCITKFQHTSWVQFALLSAVFSIEAYVRLRMVKPMLRAKHVKTQMEEAAGGGQEVGRLVLGELAHCPRYLRVLKTFRSLHSTVGLGTMIAMGCSFYSTLIVVDSMCF</sequence>
<evidence type="ECO:0000256" key="5">
    <source>
        <dbReference type="SAM" id="MobiDB-lite"/>
    </source>
</evidence>
<comment type="subcellular location">
    <subcellularLocation>
        <location evidence="1">Membrane</location>
    </subcellularLocation>
</comment>
<dbReference type="GO" id="GO:0016020">
    <property type="term" value="C:membrane"/>
    <property type="evidence" value="ECO:0007669"/>
    <property type="project" value="UniProtKB-SubCell"/>
</dbReference>
<feature type="domain" description="TMEM205-like" evidence="7">
    <location>
        <begin position="128"/>
        <end position="218"/>
    </location>
</feature>
<feature type="transmembrane region" description="Helical" evidence="6">
    <location>
        <begin position="160"/>
        <end position="182"/>
    </location>
</feature>
<evidence type="ECO:0000256" key="1">
    <source>
        <dbReference type="ARBA" id="ARBA00004370"/>
    </source>
</evidence>
<accession>A0A1E1WPY7</accession>
<proteinExistence type="predicted"/>
<protein>
    <recommendedName>
        <fullName evidence="7">TMEM205-like domain-containing protein</fullName>
    </recommendedName>
</protein>
<gene>
    <name evidence="8" type="ORF">g.14315</name>
</gene>
<feature type="transmembrane region" description="Helical" evidence="6">
    <location>
        <begin position="92"/>
        <end position="110"/>
    </location>
</feature>
<dbReference type="InterPro" id="IPR053009">
    <property type="entry name" value="Xanthocillin_Biosynth-Assoc"/>
</dbReference>
<dbReference type="Pfam" id="PF13664">
    <property type="entry name" value="DUF4149"/>
    <property type="match status" value="1"/>
</dbReference>
<dbReference type="InterPro" id="IPR025423">
    <property type="entry name" value="TMEM205-like"/>
</dbReference>
<name>A0A1E1WPY7_PECGO</name>
<evidence type="ECO:0000256" key="6">
    <source>
        <dbReference type="SAM" id="Phobius"/>
    </source>
</evidence>
<dbReference type="EMBL" id="GDQN01001969">
    <property type="protein sequence ID" value="JAT89085.1"/>
    <property type="molecule type" value="Transcribed_RNA"/>
</dbReference>
<keyword evidence="4 6" id="KW-0472">Membrane</keyword>
<keyword evidence="3 6" id="KW-1133">Transmembrane helix</keyword>
<dbReference type="PANTHER" id="PTHR23241:SF102">
    <property type="entry name" value="LD23009P"/>
    <property type="match status" value="1"/>
</dbReference>
<evidence type="ECO:0000313" key="8">
    <source>
        <dbReference type="EMBL" id="JAT89085.1"/>
    </source>
</evidence>
<organism evidence="8">
    <name type="scientific">Pectinophora gossypiella</name>
    <name type="common">Cotton pink bollworm</name>
    <name type="synonym">Depressaria gossypiella</name>
    <dbReference type="NCBI Taxonomy" id="13191"/>
    <lineage>
        <taxon>Eukaryota</taxon>
        <taxon>Metazoa</taxon>
        <taxon>Ecdysozoa</taxon>
        <taxon>Arthropoda</taxon>
        <taxon>Hexapoda</taxon>
        <taxon>Insecta</taxon>
        <taxon>Pterygota</taxon>
        <taxon>Neoptera</taxon>
        <taxon>Endopterygota</taxon>
        <taxon>Lepidoptera</taxon>
        <taxon>Glossata</taxon>
        <taxon>Ditrysia</taxon>
        <taxon>Gelechioidea</taxon>
        <taxon>Gelechiidae</taxon>
        <taxon>Apatetrinae</taxon>
        <taxon>Pectinophora</taxon>
    </lineage>
</organism>
<feature type="transmembrane region" description="Helical" evidence="6">
    <location>
        <begin position="122"/>
        <end position="148"/>
    </location>
</feature>
<reference evidence="8" key="1">
    <citation type="submission" date="2015-09" db="EMBL/GenBank/DDBJ databases">
        <title>De novo assembly of Pectinophora gossypiella (Pink Bollworm) gut transcriptome.</title>
        <authorList>
            <person name="Tassone E.E."/>
        </authorList>
    </citation>
    <scope>NUCLEOTIDE SEQUENCE</scope>
</reference>
<evidence type="ECO:0000256" key="3">
    <source>
        <dbReference type="ARBA" id="ARBA00022989"/>
    </source>
</evidence>
<dbReference type="AlphaFoldDB" id="A0A1E1WPY7"/>